<evidence type="ECO:0000256" key="2">
    <source>
        <dbReference type="SAM" id="MobiDB-lite"/>
    </source>
</evidence>
<dbReference type="GO" id="GO:0006508">
    <property type="term" value="P:proteolysis"/>
    <property type="evidence" value="ECO:0007669"/>
    <property type="project" value="InterPro"/>
</dbReference>
<name>A0A2U2BUL9_9PROT</name>
<feature type="domain" description="Metalloprotease TldD/E C-terminal" evidence="4">
    <location>
        <begin position="246"/>
        <end position="462"/>
    </location>
</feature>
<organism evidence="6 7">
    <name type="scientific">Marinicauda salina</name>
    <dbReference type="NCBI Taxonomy" id="2135793"/>
    <lineage>
        <taxon>Bacteria</taxon>
        <taxon>Pseudomonadati</taxon>
        <taxon>Pseudomonadota</taxon>
        <taxon>Alphaproteobacteria</taxon>
        <taxon>Maricaulales</taxon>
        <taxon>Maricaulaceae</taxon>
        <taxon>Marinicauda</taxon>
    </lineage>
</organism>
<comment type="similarity">
    <text evidence="1">Belongs to the peptidase U62 family.</text>
</comment>
<dbReference type="GO" id="GO:0008237">
    <property type="term" value="F:metallopeptidase activity"/>
    <property type="evidence" value="ECO:0007669"/>
    <property type="project" value="InterPro"/>
</dbReference>
<feature type="region of interest" description="Disordered" evidence="2">
    <location>
        <begin position="1"/>
        <end position="21"/>
    </location>
</feature>
<feature type="domain" description="Metalloprotease TldD/E central" evidence="5">
    <location>
        <begin position="135"/>
        <end position="239"/>
    </location>
</feature>
<dbReference type="RefSeq" id="WP_109252918.1">
    <property type="nucleotide sequence ID" value="NZ_QEXV01000003.1"/>
</dbReference>
<accession>A0A2U2BUL9</accession>
<dbReference type="Gene3D" id="3.30.2290.10">
    <property type="entry name" value="PmbA/TldD superfamily"/>
    <property type="match status" value="1"/>
</dbReference>
<evidence type="ECO:0000259" key="4">
    <source>
        <dbReference type="Pfam" id="PF19289"/>
    </source>
</evidence>
<protein>
    <submittedName>
        <fullName evidence="6">Modulator protein</fullName>
    </submittedName>
</protein>
<dbReference type="InterPro" id="IPR045569">
    <property type="entry name" value="Metalloprtase-TldD/E_C"/>
</dbReference>
<dbReference type="GO" id="GO:0005829">
    <property type="term" value="C:cytosol"/>
    <property type="evidence" value="ECO:0007669"/>
    <property type="project" value="TreeGrafter"/>
</dbReference>
<evidence type="ECO:0000256" key="1">
    <source>
        <dbReference type="ARBA" id="ARBA00005836"/>
    </source>
</evidence>
<dbReference type="AlphaFoldDB" id="A0A2U2BUL9"/>
<dbReference type="Pfam" id="PF01523">
    <property type="entry name" value="PmbA_TldD_1st"/>
    <property type="match status" value="1"/>
</dbReference>
<dbReference type="InterPro" id="IPR035068">
    <property type="entry name" value="TldD/PmbA_N"/>
</dbReference>
<dbReference type="InterPro" id="IPR002510">
    <property type="entry name" value="Metalloprtase-TldD/E_N"/>
</dbReference>
<reference evidence="7" key="1">
    <citation type="submission" date="2018-05" db="EMBL/GenBank/DDBJ databases">
        <authorList>
            <person name="Liu B.-T."/>
        </authorList>
    </citation>
    <scope>NUCLEOTIDE SEQUENCE [LARGE SCALE GENOMIC DNA]</scope>
    <source>
        <strain evidence="7">WD6-1</strain>
    </source>
</reference>
<dbReference type="OrthoDB" id="9803618at2"/>
<dbReference type="PANTHER" id="PTHR43421">
    <property type="entry name" value="METALLOPROTEASE PMBA"/>
    <property type="match status" value="1"/>
</dbReference>
<feature type="region of interest" description="Disordered" evidence="2">
    <location>
        <begin position="35"/>
        <end position="56"/>
    </location>
</feature>
<feature type="compositionally biased region" description="Basic and acidic residues" evidence="2">
    <location>
        <begin position="42"/>
        <end position="56"/>
    </location>
</feature>
<dbReference type="Pfam" id="PF19290">
    <property type="entry name" value="PmbA_TldD_2nd"/>
    <property type="match status" value="1"/>
</dbReference>
<dbReference type="Pfam" id="PF19289">
    <property type="entry name" value="PmbA_TldD_3rd"/>
    <property type="match status" value="1"/>
</dbReference>
<comment type="caution">
    <text evidence="6">The sequence shown here is derived from an EMBL/GenBank/DDBJ whole genome shotgun (WGS) entry which is preliminary data.</text>
</comment>
<evidence type="ECO:0000259" key="5">
    <source>
        <dbReference type="Pfam" id="PF19290"/>
    </source>
</evidence>
<dbReference type="InterPro" id="IPR036059">
    <property type="entry name" value="TldD/PmbA_sf"/>
</dbReference>
<keyword evidence="7" id="KW-1185">Reference proteome</keyword>
<sequence>MTDPALAKSGGAPTDAPPDPESLAELAEDLVARAKRAGAEQAEAHVSESRSLEVGVREGALEEVERSESRDAGVRVLIGKRQAGVAFSDLSEAGCALAIERAVAMAKAAPEDPWCGLVEPDQLARDLPDIPLYEAMDFDPDALERAALAMEAAALAVEGVETTASAGASLGVGASALAASTGFRHARRSSSCAMGIAPIAKRDGVMERDFESHSSRRRGELKTPEEIGRIAGERAAARLGAERLPTGKQPVVFDRRVATAFISALLGAISGPAIARGTSFLRDKMGEAVFAPGIDILEDPLRAWGFGSRACDAEGVATKPRALIEDGVLTTWLLNAASARQLDLPLTGHASRHLGAPPGAGVSNVHLAAGELDRDGLIAEAGDGLLVTEMFGPSLNANTGDWSVGVAGFRIAGGRIAGPVSEITVAGNLLDIFKQLVPGSDLEFDHAVNAPSVLVEALSVGGS</sequence>
<proteinExistence type="inferred from homology"/>
<dbReference type="PANTHER" id="PTHR43421:SF1">
    <property type="entry name" value="METALLOPROTEASE PMBA"/>
    <property type="match status" value="1"/>
</dbReference>
<feature type="domain" description="Metalloprotease TldD/E N-terminal" evidence="3">
    <location>
        <begin position="43"/>
        <end position="106"/>
    </location>
</feature>
<dbReference type="SUPFAM" id="SSF111283">
    <property type="entry name" value="Putative modulator of DNA gyrase, PmbA/TldD"/>
    <property type="match status" value="1"/>
</dbReference>
<dbReference type="InterPro" id="IPR047657">
    <property type="entry name" value="PmbA"/>
</dbReference>
<dbReference type="InterPro" id="IPR045570">
    <property type="entry name" value="Metalloprtase-TldD/E_cen_dom"/>
</dbReference>
<evidence type="ECO:0000259" key="3">
    <source>
        <dbReference type="Pfam" id="PF01523"/>
    </source>
</evidence>
<dbReference type="EMBL" id="QEXV01000003">
    <property type="protein sequence ID" value="PWE17687.1"/>
    <property type="molecule type" value="Genomic_DNA"/>
</dbReference>
<evidence type="ECO:0000313" key="7">
    <source>
        <dbReference type="Proteomes" id="UP000245168"/>
    </source>
</evidence>
<evidence type="ECO:0000313" key="6">
    <source>
        <dbReference type="EMBL" id="PWE17687.1"/>
    </source>
</evidence>
<dbReference type="Proteomes" id="UP000245168">
    <property type="component" value="Unassembled WGS sequence"/>
</dbReference>
<gene>
    <name evidence="6" type="ORF">DDZ18_08495</name>
</gene>